<dbReference type="PANTHER" id="PTHR46890:SF48">
    <property type="entry name" value="RNA-DIRECTED DNA POLYMERASE"/>
    <property type="match status" value="1"/>
</dbReference>
<sequence>MLKMGFTTLSRKWIKECIATASTSVLVNGSPTEEFYLERGLGQGDSLSPFLFLLAAEGFNVLMDSLLVNQFFTGYK</sequence>
<dbReference type="EMBL" id="AC157506">
    <property type="protein sequence ID" value="ABN08577.1"/>
    <property type="molecule type" value="Genomic_DNA"/>
</dbReference>
<proteinExistence type="predicted"/>
<dbReference type="InterPro" id="IPR052343">
    <property type="entry name" value="Retrotransposon-Effector_Assoc"/>
</dbReference>
<accession>A2Q4M7</accession>
<organism evidence="1">
    <name type="scientific">Medicago truncatula</name>
    <name type="common">Barrel medic</name>
    <name type="synonym">Medicago tribuloides</name>
    <dbReference type="NCBI Taxonomy" id="3880"/>
    <lineage>
        <taxon>Eukaryota</taxon>
        <taxon>Viridiplantae</taxon>
        <taxon>Streptophyta</taxon>
        <taxon>Embryophyta</taxon>
        <taxon>Tracheophyta</taxon>
        <taxon>Spermatophyta</taxon>
        <taxon>Magnoliopsida</taxon>
        <taxon>eudicotyledons</taxon>
        <taxon>Gunneridae</taxon>
        <taxon>Pentapetalae</taxon>
        <taxon>rosids</taxon>
        <taxon>fabids</taxon>
        <taxon>Fabales</taxon>
        <taxon>Fabaceae</taxon>
        <taxon>Papilionoideae</taxon>
        <taxon>50 kb inversion clade</taxon>
        <taxon>NPAAA clade</taxon>
        <taxon>Hologalegina</taxon>
        <taxon>IRL clade</taxon>
        <taxon>Trifolieae</taxon>
        <taxon>Medicago</taxon>
    </lineage>
</organism>
<dbReference type="PANTHER" id="PTHR46890">
    <property type="entry name" value="NON-LTR RETROLELEMENT REVERSE TRANSCRIPTASE-LIKE PROTEIN-RELATED"/>
    <property type="match status" value="1"/>
</dbReference>
<reference evidence="1" key="2">
    <citation type="submission" date="2007-03" db="EMBL/GenBank/DDBJ databases">
        <authorList>
            <consortium name="The International Medicago Genome Annotation Group"/>
        </authorList>
    </citation>
    <scope>NUCLEOTIDE SEQUENCE</scope>
</reference>
<protein>
    <submittedName>
        <fullName evidence="1">Uncharacterized protein</fullName>
    </submittedName>
</protein>
<gene>
    <name evidence="1" type="ORF">MtrDRAFT_AC157506g51v2</name>
</gene>
<evidence type="ECO:0000313" key="1">
    <source>
        <dbReference type="EMBL" id="ABN08577.1"/>
    </source>
</evidence>
<name>A2Q4M7_MEDTR</name>
<dbReference type="AlphaFoldDB" id="A2Q4M7"/>
<reference evidence="1" key="1">
    <citation type="submission" date="2005-04" db="EMBL/GenBank/DDBJ databases">
        <authorList>
            <person name="Town C.D."/>
        </authorList>
    </citation>
    <scope>NUCLEOTIDE SEQUENCE</scope>
</reference>